<sequence>MFFSIQTIALVASTGLLAAQGASAISIEERSTSLCNQANYGASGYPWKSNSTPGSFCSQTKPSNNKYWKQMPFSDSYDKVRCSSSSRGRYNVCTGGNKRTSLPKNCNPPHKFPWGYTSPKASSTSSAAPKSTSSAAASKSSAAASAGSSAVASSVASSVAASPAASSDAAASSAVASPVASSAAASSDAATPASAAVSASASAVVDPLSYPVCETTYQVTYQNYTRVAANGVWMGLTMGAAAQDASYMTYTLSTSVDDCLAACDQIEGCVFVNTYYDVNEEENYLPKHTDGILTCAMFSTCVSTDNNDNWGGQDDPNTIVNSNGYCKSSACGAPA</sequence>
<evidence type="ECO:0008006" key="4">
    <source>
        <dbReference type="Google" id="ProtNLM"/>
    </source>
</evidence>
<dbReference type="RefSeq" id="XP_066084255.1">
    <property type="nucleotide sequence ID" value="XM_066228158.1"/>
</dbReference>
<accession>A0AAX4KKD8</accession>
<feature type="chain" id="PRO_5043646278" description="Apple domain-containing protein" evidence="1">
    <location>
        <begin position="25"/>
        <end position="335"/>
    </location>
</feature>
<organism evidence="2 3">
    <name type="scientific">Kwoniella europaea PYCC6329</name>
    <dbReference type="NCBI Taxonomy" id="1423913"/>
    <lineage>
        <taxon>Eukaryota</taxon>
        <taxon>Fungi</taxon>
        <taxon>Dikarya</taxon>
        <taxon>Basidiomycota</taxon>
        <taxon>Agaricomycotina</taxon>
        <taxon>Tremellomycetes</taxon>
        <taxon>Tremellales</taxon>
        <taxon>Cryptococcaceae</taxon>
        <taxon>Kwoniella</taxon>
    </lineage>
</organism>
<feature type="signal peptide" evidence="1">
    <location>
        <begin position="1"/>
        <end position="24"/>
    </location>
</feature>
<dbReference type="Proteomes" id="UP001358614">
    <property type="component" value="Chromosome 1"/>
</dbReference>
<dbReference type="GeneID" id="91103179"/>
<name>A0AAX4KKD8_9TREE</name>
<keyword evidence="1" id="KW-0732">Signal</keyword>
<dbReference type="AlphaFoldDB" id="A0AAX4KKD8"/>
<protein>
    <recommendedName>
        <fullName evidence="4">Apple domain-containing protein</fullName>
    </recommendedName>
</protein>
<gene>
    <name evidence="2" type="ORF">V865_004378</name>
</gene>
<keyword evidence="3" id="KW-1185">Reference proteome</keyword>
<dbReference type="EMBL" id="CP144089">
    <property type="protein sequence ID" value="WWD06288.1"/>
    <property type="molecule type" value="Genomic_DNA"/>
</dbReference>
<proteinExistence type="predicted"/>
<evidence type="ECO:0000313" key="3">
    <source>
        <dbReference type="Proteomes" id="UP001358614"/>
    </source>
</evidence>
<reference evidence="2 3" key="1">
    <citation type="submission" date="2024-01" db="EMBL/GenBank/DDBJ databases">
        <title>Comparative genomics of Cryptococcus and Kwoniella reveals pathogenesis evolution and contrasting modes of karyotype evolution via chromosome fusion or intercentromeric recombination.</title>
        <authorList>
            <person name="Coelho M.A."/>
            <person name="David-Palma M."/>
            <person name="Shea T."/>
            <person name="Bowers K."/>
            <person name="McGinley-Smith S."/>
            <person name="Mohammad A.W."/>
            <person name="Gnirke A."/>
            <person name="Yurkov A.M."/>
            <person name="Nowrousian M."/>
            <person name="Sun S."/>
            <person name="Cuomo C.A."/>
            <person name="Heitman J."/>
        </authorList>
    </citation>
    <scope>NUCLEOTIDE SEQUENCE [LARGE SCALE GENOMIC DNA]</scope>
    <source>
        <strain evidence="2 3">PYCC6329</strain>
    </source>
</reference>
<dbReference type="KEGG" id="ker:91103179"/>
<evidence type="ECO:0000313" key="2">
    <source>
        <dbReference type="EMBL" id="WWD06288.1"/>
    </source>
</evidence>
<evidence type="ECO:0000256" key="1">
    <source>
        <dbReference type="SAM" id="SignalP"/>
    </source>
</evidence>